<protein>
    <recommendedName>
        <fullName evidence="4">Periplasmic binding protein domain-containing protein</fullName>
    </recommendedName>
</protein>
<dbReference type="PANTHER" id="PTHR30036:SF6">
    <property type="entry name" value="L-ARABINOSE-BINDING PERIPLASMIC PROTEIN"/>
    <property type="match status" value="1"/>
</dbReference>
<evidence type="ECO:0000259" key="4">
    <source>
        <dbReference type="Pfam" id="PF13407"/>
    </source>
</evidence>
<gene>
    <name evidence="5" type="ORF">Rumeso_02208</name>
</gene>
<dbReference type="GO" id="GO:0042882">
    <property type="term" value="P:L-arabinose transmembrane transport"/>
    <property type="evidence" value="ECO:0007669"/>
    <property type="project" value="InterPro"/>
</dbReference>
<dbReference type="EMBL" id="AOSK01000055">
    <property type="protein sequence ID" value="EYD76201.1"/>
    <property type="molecule type" value="Genomic_DNA"/>
</dbReference>
<comment type="caution">
    <text evidence="5">The sequence shown here is derived from an EMBL/GenBank/DDBJ whole genome shotgun (WGS) entry which is preliminary data.</text>
</comment>
<dbReference type="GO" id="GO:0030246">
    <property type="term" value="F:carbohydrate binding"/>
    <property type="evidence" value="ECO:0007669"/>
    <property type="project" value="TreeGrafter"/>
</dbReference>
<dbReference type="Gene3D" id="3.40.50.2300">
    <property type="match status" value="2"/>
</dbReference>
<feature type="domain" description="Periplasmic binding protein" evidence="4">
    <location>
        <begin position="32"/>
        <end position="294"/>
    </location>
</feature>
<dbReference type="SUPFAM" id="SSF53822">
    <property type="entry name" value="Periplasmic binding protein-like I"/>
    <property type="match status" value="1"/>
</dbReference>
<proteinExistence type="inferred from homology"/>
<dbReference type="InterPro" id="IPR028082">
    <property type="entry name" value="Peripla_BP_I"/>
</dbReference>
<keyword evidence="3" id="KW-0732">Signal</keyword>
<organism evidence="5 6">
    <name type="scientific">Rubellimicrobium mesophilum DSM 19309</name>
    <dbReference type="NCBI Taxonomy" id="442562"/>
    <lineage>
        <taxon>Bacteria</taxon>
        <taxon>Pseudomonadati</taxon>
        <taxon>Pseudomonadota</taxon>
        <taxon>Alphaproteobacteria</taxon>
        <taxon>Rhodobacterales</taxon>
        <taxon>Roseobacteraceae</taxon>
        <taxon>Rubellimicrobium</taxon>
    </lineage>
</organism>
<dbReference type="STRING" id="442562.Rumeso_02208"/>
<dbReference type="PIRSF" id="PIRSF002816">
    <property type="entry name" value="AraF"/>
    <property type="match status" value="1"/>
</dbReference>
<comment type="similarity">
    <text evidence="2">Belongs to the bacterial solute-binding protein 2 family.</text>
</comment>
<evidence type="ECO:0000313" key="5">
    <source>
        <dbReference type="EMBL" id="EYD76201.1"/>
    </source>
</evidence>
<feature type="chain" id="PRO_5001496191" description="Periplasmic binding protein domain-containing protein" evidence="3">
    <location>
        <begin position="23"/>
        <end position="322"/>
    </location>
</feature>
<dbReference type="Pfam" id="PF13407">
    <property type="entry name" value="Peripla_BP_4"/>
    <property type="match status" value="1"/>
</dbReference>
<dbReference type="InterPro" id="IPR026266">
    <property type="entry name" value="AraF"/>
</dbReference>
<dbReference type="HOGENOM" id="CLU_046821_0_0_5"/>
<dbReference type="InterPro" id="IPR025997">
    <property type="entry name" value="SBP_2_dom"/>
</dbReference>
<reference evidence="5 6" key="1">
    <citation type="submission" date="2013-02" db="EMBL/GenBank/DDBJ databases">
        <authorList>
            <person name="Fiebig A."/>
            <person name="Goeker M."/>
            <person name="Klenk H.-P.P."/>
        </authorList>
    </citation>
    <scope>NUCLEOTIDE SEQUENCE [LARGE SCALE GENOMIC DNA]</scope>
    <source>
        <strain evidence="5 6">DSM 19309</strain>
    </source>
</reference>
<dbReference type="PANTHER" id="PTHR30036">
    <property type="entry name" value="D-XYLOSE-BINDING PERIPLASMIC PROTEIN"/>
    <property type="match status" value="1"/>
</dbReference>
<dbReference type="GO" id="GO:0030288">
    <property type="term" value="C:outer membrane-bounded periplasmic space"/>
    <property type="evidence" value="ECO:0007669"/>
    <property type="project" value="TreeGrafter"/>
</dbReference>
<feature type="signal peptide" evidence="3">
    <location>
        <begin position="1"/>
        <end position="22"/>
    </location>
</feature>
<accession>A0A017HP90</accession>
<comment type="subcellular location">
    <subcellularLocation>
        <location evidence="1">Periplasm</location>
    </subcellularLocation>
</comment>
<dbReference type="AlphaFoldDB" id="A0A017HP90"/>
<dbReference type="PATRIC" id="fig|442562.3.peg.2178"/>
<keyword evidence="6" id="KW-1185">Reference proteome</keyword>
<sequence length="322" mass="32996">MHFRRTAAAVLGLAVAASGAAAQDSKGLLVAIYKSGTQQYFIDQAQGFTDEATARGYEARTINVELDSNLAVSAVSDAIAAGAKGIAITVPDQSLGPAIAKAAADANVPLVATDDAIQDEGGNPVPFVGFNGTDMGTKVGQSAAELLKSSGWLDSGDYGVLVVEVSTLSVCMDRTTAEREQLRAVGVTDDKLITVPYDGTTDVALTAAGPVITANSGINNFVVVGCNDEGVLGVVNALRNASYEPASVIAVGLGAYEACRPWKEGIDTGFRSALYLSGVDVGKAAADALIDHIENGTPLPPETVANTTMVTPENWEATMPCG</sequence>
<dbReference type="Proteomes" id="UP000019666">
    <property type="component" value="Unassembled WGS sequence"/>
</dbReference>
<evidence type="ECO:0000313" key="6">
    <source>
        <dbReference type="Proteomes" id="UP000019666"/>
    </source>
</evidence>
<name>A0A017HP90_9RHOB</name>
<evidence type="ECO:0000256" key="1">
    <source>
        <dbReference type="ARBA" id="ARBA00004418"/>
    </source>
</evidence>
<dbReference type="RefSeq" id="WP_051521469.1">
    <property type="nucleotide sequence ID" value="NZ_KK088602.1"/>
</dbReference>
<evidence type="ECO:0000256" key="3">
    <source>
        <dbReference type="SAM" id="SignalP"/>
    </source>
</evidence>
<dbReference type="InterPro" id="IPR050555">
    <property type="entry name" value="Bact_Solute-Bind_Prot2"/>
</dbReference>
<dbReference type="OrthoDB" id="7833812at2"/>
<evidence type="ECO:0000256" key="2">
    <source>
        <dbReference type="ARBA" id="ARBA00007639"/>
    </source>
</evidence>